<evidence type="ECO:0000313" key="2">
    <source>
        <dbReference type="EMBL" id="MCS5714693.1"/>
    </source>
</evidence>
<keyword evidence="3" id="KW-1185">Reference proteome</keyword>
<sequence>MSDVLPYELPPSFSNRGFYDFLRAADVRLGADTVHAKQLDDTSEVILGVILGRRASFPAGSASGGSVALALSRKGGAIATFPFQYTVRHRKNDYRTLTVPHPMAQLEVVDFYARFEDLILYHTSKSRFTLRRPARVAPYVVVRDSLFALQRRTHDSIEHDDHEYEWLRSYFTYQRYSNVYKFYDSSEYRSCERRFGYLVKVDVAKCFDSIYTHSIAWAAHGHDVVKANLMGKQLDRTFGGAFDKLMQRLNHSETSGITIGSEVSRLFAEVILQAVDLELADQLDRVGMKFGEDYEVLRYVDDYFIFLADESRRHFVVDALARSLRKYKLHLNAAKEEGEFTPWLSPLTIAKKRVRELLRQATKRRDREVNDGVVSSPYVDAGELIVGYKAILLDTGVSHFELANYALARVERAFEKILRRSKQDLEGVELTVQQRARHDNTLTTALLALLDFVFFVYSGSPRMSPAVKVARVCSSLLRFARSDGIPAHERERVEMRVRDELMQQLRRSRGAMAPDAVTATLLDCVSDLGASYAIREDELADLCGFSRSDGMLREPSSMNVLLLVSLLLHMKRSTAYPSLRAACEAWIIRMQERPLIDGELALLNLNVLTCPFVARSIRKTISARYAVTTEASVDRMVARSRRWNVDWETFDLYAALERKRMLEVY</sequence>
<dbReference type="EMBL" id="JANTEZ010000003">
    <property type="protein sequence ID" value="MCS5714693.1"/>
    <property type="molecule type" value="Genomic_DNA"/>
</dbReference>
<gene>
    <name evidence="2" type="ORF">NVV95_09025</name>
</gene>
<dbReference type="RefSeq" id="WP_259486213.1">
    <property type="nucleotide sequence ID" value="NZ_JANTEZ010000003.1"/>
</dbReference>
<evidence type="ECO:0000259" key="1">
    <source>
        <dbReference type="PROSITE" id="PS50878"/>
    </source>
</evidence>
<feature type="domain" description="Reverse transcriptase" evidence="1">
    <location>
        <begin position="1"/>
        <end position="349"/>
    </location>
</feature>
<dbReference type="Proteomes" id="UP001165580">
    <property type="component" value="Unassembled WGS sequence"/>
</dbReference>
<comment type="caution">
    <text evidence="2">The sequence shown here is derived from an EMBL/GenBank/DDBJ whole genome shotgun (WGS) entry which is preliminary data.</text>
</comment>
<dbReference type="InterPro" id="IPR000477">
    <property type="entry name" value="RT_dom"/>
</dbReference>
<proteinExistence type="predicted"/>
<name>A0ABT2GEQ2_9MICO</name>
<keyword evidence="2" id="KW-0548">Nucleotidyltransferase</keyword>
<dbReference type="PROSITE" id="PS50878">
    <property type="entry name" value="RT_POL"/>
    <property type="match status" value="1"/>
</dbReference>
<accession>A0ABT2GEQ2</accession>
<organism evidence="2 3">
    <name type="scientific">Herbiconiux gentiana</name>
    <dbReference type="NCBI Taxonomy" id="2970912"/>
    <lineage>
        <taxon>Bacteria</taxon>
        <taxon>Bacillati</taxon>
        <taxon>Actinomycetota</taxon>
        <taxon>Actinomycetes</taxon>
        <taxon>Micrococcales</taxon>
        <taxon>Microbacteriaceae</taxon>
        <taxon>Herbiconiux</taxon>
    </lineage>
</organism>
<dbReference type="GO" id="GO:0003964">
    <property type="term" value="F:RNA-directed DNA polymerase activity"/>
    <property type="evidence" value="ECO:0007669"/>
    <property type="project" value="UniProtKB-KW"/>
</dbReference>
<reference evidence="2" key="1">
    <citation type="submission" date="2022-08" db="EMBL/GenBank/DDBJ databases">
        <authorList>
            <person name="Deng Y."/>
            <person name="Han X.-F."/>
            <person name="Zhang Y.-Q."/>
        </authorList>
    </citation>
    <scope>NUCLEOTIDE SEQUENCE</scope>
    <source>
        <strain evidence="2">CPCC 205716</strain>
    </source>
</reference>
<dbReference type="NCBIfam" id="NF041748">
    <property type="entry name" value="Drt3b"/>
    <property type="match status" value="1"/>
</dbReference>
<evidence type="ECO:0000313" key="3">
    <source>
        <dbReference type="Proteomes" id="UP001165580"/>
    </source>
</evidence>
<keyword evidence="2" id="KW-0695">RNA-directed DNA polymerase</keyword>
<keyword evidence="2" id="KW-0808">Transferase</keyword>
<protein>
    <submittedName>
        <fullName evidence="2">RNA-directed DNA polymerase</fullName>
    </submittedName>
</protein>
<dbReference type="Pfam" id="PF00078">
    <property type="entry name" value="RVT_1"/>
    <property type="match status" value="1"/>
</dbReference>
<dbReference type="CDD" id="cd01646">
    <property type="entry name" value="RT_Bac_retron_I"/>
    <property type="match status" value="1"/>
</dbReference>